<feature type="domain" description="RFX-type winged-helix" evidence="3">
    <location>
        <begin position="79"/>
        <end position="125"/>
    </location>
</feature>
<dbReference type="InterPro" id="IPR003150">
    <property type="entry name" value="DNA-bd_RFX"/>
</dbReference>
<dbReference type="InterPro" id="IPR057321">
    <property type="entry name" value="RFX1-4/6/8-like_BCD"/>
</dbReference>
<comment type="caution">
    <text evidence="5">The sequence shown here is derived from an EMBL/GenBank/DDBJ whole genome shotgun (WGS) entry which is preliminary data.</text>
</comment>
<evidence type="ECO:0000259" key="4">
    <source>
        <dbReference type="Pfam" id="PF25340"/>
    </source>
</evidence>
<dbReference type="EMBL" id="JAEPRA010000001">
    <property type="protein sequence ID" value="KAG2188816.1"/>
    <property type="molecule type" value="Genomic_DNA"/>
</dbReference>
<dbReference type="AlphaFoldDB" id="A0A8H7QAI6"/>
<evidence type="ECO:0008006" key="7">
    <source>
        <dbReference type="Google" id="ProtNLM"/>
    </source>
</evidence>
<dbReference type="GO" id="GO:0000978">
    <property type="term" value="F:RNA polymerase II cis-regulatory region sequence-specific DNA binding"/>
    <property type="evidence" value="ECO:0007669"/>
    <property type="project" value="TreeGrafter"/>
</dbReference>
<feature type="region of interest" description="Disordered" evidence="2">
    <location>
        <begin position="36"/>
        <end position="67"/>
    </location>
</feature>
<evidence type="ECO:0000313" key="5">
    <source>
        <dbReference type="EMBL" id="KAG2188816.1"/>
    </source>
</evidence>
<proteinExistence type="predicted"/>
<feature type="compositionally biased region" description="Basic and acidic residues" evidence="2">
    <location>
        <begin position="509"/>
        <end position="520"/>
    </location>
</feature>
<dbReference type="Pfam" id="PF02257">
    <property type="entry name" value="RFX_DNA_binding"/>
    <property type="match status" value="1"/>
</dbReference>
<dbReference type="SUPFAM" id="SSF46785">
    <property type="entry name" value="Winged helix' DNA-binding domain"/>
    <property type="match status" value="1"/>
</dbReference>
<protein>
    <recommendedName>
        <fullName evidence="7">RFX-type winged-helix domain-containing protein</fullName>
    </recommendedName>
</protein>
<feature type="compositionally biased region" description="Polar residues" evidence="2">
    <location>
        <begin position="43"/>
        <end position="64"/>
    </location>
</feature>
<evidence type="ECO:0000256" key="1">
    <source>
        <dbReference type="ARBA" id="ARBA00023125"/>
    </source>
</evidence>
<dbReference type="InterPro" id="IPR036388">
    <property type="entry name" value="WH-like_DNA-bd_sf"/>
</dbReference>
<feature type="region of interest" description="Disordered" evidence="2">
    <location>
        <begin position="485"/>
        <end position="531"/>
    </location>
</feature>
<keyword evidence="6" id="KW-1185">Reference proteome</keyword>
<evidence type="ECO:0000313" key="6">
    <source>
        <dbReference type="Proteomes" id="UP000612746"/>
    </source>
</evidence>
<feature type="domain" description="RFX1-4/6/8-like BCD" evidence="4">
    <location>
        <begin position="229"/>
        <end position="473"/>
    </location>
</feature>
<dbReference type="InterPro" id="IPR036390">
    <property type="entry name" value="WH_DNA-bd_sf"/>
</dbReference>
<reference evidence="5" key="1">
    <citation type="submission" date="2020-12" db="EMBL/GenBank/DDBJ databases">
        <title>Metabolic potential, ecology and presence of endohyphal bacteria is reflected in genomic diversity of Mucoromycotina.</title>
        <authorList>
            <person name="Muszewska A."/>
            <person name="Okrasinska A."/>
            <person name="Steczkiewicz K."/>
            <person name="Drgas O."/>
            <person name="Orlowska M."/>
            <person name="Perlinska-Lenart U."/>
            <person name="Aleksandrzak-Piekarczyk T."/>
            <person name="Szatraj K."/>
            <person name="Zielenkiewicz U."/>
            <person name="Pilsyk S."/>
            <person name="Malc E."/>
            <person name="Mieczkowski P."/>
            <person name="Kruszewska J.S."/>
            <person name="Biernat P."/>
            <person name="Pawlowska J."/>
        </authorList>
    </citation>
    <scope>NUCLEOTIDE SEQUENCE</scope>
    <source>
        <strain evidence="5">WA0000051536</strain>
    </source>
</reference>
<dbReference type="Proteomes" id="UP000612746">
    <property type="component" value="Unassembled WGS sequence"/>
</dbReference>
<dbReference type="OrthoDB" id="10056949at2759"/>
<dbReference type="PANTHER" id="PTHR12619">
    <property type="entry name" value="RFX TRANSCRIPTION FACTOR FAMILY"/>
    <property type="match status" value="1"/>
</dbReference>
<dbReference type="InterPro" id="IPR039779">
    <property type="entry name" value="RFX-like"/>
</dbReference>
<dbReference type="Gene3D" id="1.10.10.10">
    <property type="entry name" value="Winged helix-like DNA-binding domain superfamily/Winged helix DNA-binding domain"/>
    <property type="match status" value="1"/>
</dbReference>
<dbReference type="PANTHER" id="PTHR12619:SF5">
    <property type="entry name" value="TRANSCRIPTION FACTOR RFX4"/>
    <property type="match status" value="1"/>
</dbReference>
<accession>A0A8H7QAI6</accession>
<organism evidence="5 6">
    <name type="scientific">Umbelopsis vinacea</name>
    <dbReference type="NCBI Taxonomy" id="44442"/>
    <lineage>
        <taxon>Eukaryota</taxon>
        <taxon>Fungi</taxon>
        <taxon>Fungi incertae sedis</taxon>
        <taxon>Mucoromycota</taxon>
        <taxon>Mucoromycotina</taxon>
        <taxon>Umbelopsidomycetes</taxon>
        <taxon>Umbelopsidales</taxon>
        <taxon>Umbelopsidaceae</taxon>
        <taxon>Umbelopsis</taxon>
    </lineage>
</organism>
<evidence type="ECO:0000256" key="2">
    <source>
        <dbReference type="SAM" id="MobiDB-lite"/>
    </source>
</evidence>
<dbReference type="Pfam" id="PF25340">
    <property type="entry name" value="BCD_RFX"/>
    <property type="match status" value="1"/>
</dbReference>
<dbReference type="GO" id="GO:0000981">
    <property type="term" value="F:DNA-binding transcription factor activity, RNA polymerase II-specific"/>
    <property type="evidence" value="ECO:0007669"/>
    <property type="project" value="TreeGrafter"/>
</dbReference>
<evidence type="ECO:0000259" key="3">
    <source>
        <dbReference type="Pfam" id="PF02257"/>
    </source>
</evidence>
<sequence length="531" mass="59383">MPRPPSTSLPKAEGLGAAHFGDVDVSTDLDHSAAMRHHEVRSETTGTPQSTSPEDHTATSSSHQPALDKATREFVLSCSCEGLNLRPINSALYGKLMRTVFPDMSTRRLGTRGSSKYHYGGIKRRVSSDQASNQVQSVSDFSPMNTTVSPLTANQHSQHLPSDTESPYLPSLGTETLVPALPILTTAVTGASESPLKLPRFFPPTLYNSNEAIADDEPIQLAQISGKRRELMDFWHGLDAKYTKLLRESNELVEAIWRWDSALYDCFMANSIGEVTVAIPAPKTRALRQFASQYEDWVTESIKSYSADLYQSKVDVARLFVSKLRHRVLLNHEAKLASQIIQNEEKMTELQHDWAAIDVAMIIDQATWICECRADDVEKIVVKDMVNLLHDSKALDDWISWLKKLTSNFMLKTMDAGRFVHHARQIILKWNHYGSAILKDFSLRSAVSLGTFMVLKMFVDDYLIALVEGHIAELNVRLARPTAPPLGFDDERQSGVSDGKGTGDPSDWPDSKSSRKDDTKPPFNIVFHRFR</sequence>
<feature type="region of interest" description="Disordered" evidence="2">
    <location>
        <begin position="1"/>
        <end position="20"/>
    </location>
</feature>
<gene>
    <name evidence="5" type="ORF">INT44_003955</name>
</gene>
<name>A0A8H7QAI6_9FUNG</name>
<keyword evidence="1" id="KW-0238">DNA-binding</keyword>